<keyword evidence="2" id="KW-1185">Reference proteome</keyword>
<dbReference type="EMBL" id="JACXAI010000001">
    <property type="protein sequence ID" value="MBD1378668.1"/>
    <property type="molecule type" value="Genomic_DNA"/>
</dbReference>
<reference evidence="1" key="1">
    <citation type="submission" date="2020-09" db="EMBL/GenBank/DDBJ databases">
        <title>A novel bacterium of genus Bacillus, isolated from South China Sea.</title>
        <authorList>
            <person name="Huang H."/>
            <person name="Mo K."/>
            <person name="Hu Y."/>
        </authorList>
    </citation>
    <scope>NUCLEOTIDE SEQUENCE</scope>
    <source>
        <strain evidence="1">IB182487</strain>
    </source>
</reference>
<comment type="caution">
    <text evidence="1">The sequence shown here is derived from an EMBL/GenBank/DDBJ whole genome shotgun (WGS) entry which is preliminary data.</text>
</comment>
<dbReference type="RefSeq" id="WP_191154638.1">
    <property type="nucleotide sequence ID" value="NZ_JACXAI010000001.1"/>
</dbReference>
<name>A0A926NES5_9BACI</name>
<evidence type="ECO:0000313" key="2">
    <source>
        <dbReference type="Proteomes" id="UP000626844"/>
    </source>
</evidence>
<sequence>MIVKHYQGIELVKERSNSPEEFFNLSQVTYEEKQVLKTFSVLYLRYFEEKLIEEKPDFQKSIIEDFSEKGTFKDLFALTILANNGKFTTRKRLYINDYDEFLAYVTEMNLKEVKMLLNHKV</sequence>
<dbReference type="AlphaFoldDB" id="A0A926NES5"/>
<dbReference type="Proteomes" id="UP000626844">
    <property type="component" value="Unassembled WGS sequence"/>
</dbReference>
<evidence type="ECO:0000313" key="1">
    <source>
        <dbReference type="EMBL" id="MBD1378668.1"/>
    </source>
</evidence>
<proteinExistence type="predicted"/>
<organism evidence="1 2">
    <name type="scientific">Metabacillus arenae</name>
    <dbReference type="NCBI Taxonomy" id="2771434"/>
    <lineage>
        <taxon>Bacteria</taxon>
        <taxon>Bacillati</taxon>
        <taxon>Bacillota</taxon>
        <taxon>Bacilli</taxon>
        <taxon>Bacillales</taxon>
        <taxon>Bacillaceae</taxon>
        <taxon>Metabacillus</taxon>
    </lineage>
</organism>
<protein>
    <submittedName>
        <fullName evidence="1">Uncharacterized protein</fullName>
    </submittedName>
</protein>
<gene>
    <name evidence="1" type="ORF">IC621_00360</name>
</gene>
<accession>A0A926NES5</accession>